<protein>
    <submittedName>
        <fullName evidence="2">Uncharacterized protein</fullName>
    </submittedName>
</protein>
<evidence type="ECO:0000256" key="1">
    <source>
        <dbReference type="SAM" id="MobiDB-lite"/>
    </source>
</evidence>
<organism evidence="2">
    <name type="scientific">Tanacetum cinerariifolium</name>
    <name type="common">Dalmatian daisy</name>
    <name type="synonym">Chrysanthemum cinerariifolium</name>
    <dbReference type="NCBI Taxonomy" id="118510"/>
    <lineage>
        <taxon>Eukaryota</taxon>
        <taxon>Viridiplantae</taxon>
        <taxon>Streptophyta</taxon>
        <taxon>Embryophyta</taxon>
        <taxon>Tracheophyta</taxon>
        <taxon>Spermatophyta</taxon>
        <taxon>Magnoliopsida</taxon>
        <taxon>eudicotyledons</taxon>
        <taxon>Gunneridae</taxon>
        <taxon>Pentapetalae</taxon>
        <taxon>asterids</taxon>
        <taxon>campanulids</taxon>
        <taxon>Asterales</taxon>
        <taxon>Asteraceae</taxon>
        <taxon>Asteroideae</taxon>
        <taxon>Anthemideae</taxon>
        <taxon>Anthemidinae</taxon>
        <taxon>Tanacetum</taxon>
    </lineage>
</organism>
<feature type="non-terminal residue" evidence="2">
    <location>
        <position position="100"/>
    </location>
</feature>
<evidence type="ECO:0000313" key="2">
    <source>
        <dbReference type="EMBL" id="GFD53810.1"/>
    </source>
</evidence>
<accession>A0A699X5U1</accession>
<feature type="region of interest" description="Disordered" evidence="1">
    <location>
        <begin position="1"/>
        <end position="23"/>
    </location>
</feature>
<reference evidence="2" key="1">
    <citation type="journal article" date="2019" name="Sci. Rep.">
        <title>Draft genome of Tanacetum cinerariifolium, the natural source of mosquito coil.</title>
        <authorList>
            <person name="Yamashiro T."/>
            <person name="Shiraishi A."/>
            <person name="Satake H."/>
            <person name="Nakayama K."/>
        </authorList>
    </citation>
    <scope>NUCLEOTIDE SEQUENCE</scope>
</reference>
<proteinExistence type="predicted"/>
<dbReference type="AlphaFoldDB" id="A0A699X5U1"/>
<feature type="non-terminal residue" evidence="2">
    <location>
        <position position="1"/>
    </location>
</feature>
<name>A0A699X5U1_TANCI</name>
<dbReference type="EMBL" id="BKCJ011798796">
    <property type="protein sequence ID" value="GFD53810.1"/>
    <property type="molecule type" value="Genomic_DNA"/>
</dbReference>
<gene>
    <name evidence="2" type="ORF">Tci_925779</name>
</gene>
<feature type="region of interest" description="Disordered" evidence="1">
    <location>
        <begin position="63"/>
        <end position="100"/>
    </location>
</feature>
<feature type="compositionally biased region" description="Low complexity" evidence="1">
    <location>
        <begin position="71"/>
        <end position="83"/>
    </location>
</feature>
<comment type="caution">
    <text evidence="2">The sequence shown here is derived from an EMBL/GenBank/DDBJ whole genome shotgun (WGS) entry which is preliminary data.</text>
</comment>
<sequence>FFALSGRPRAGGRPASGHAAAHAAHAGGVHFGIASLWPAVPRQRPARPGLGLVQVLLHQTDSADGGSIVDTRTPPAAAARTTPGDVGRSRDAARLQTAGC</sequence>